<feature type="domain" description="AB hydrolase-1" evidence="2">
    <location>
        <begin position="57"/>
        <end position="250"/>
    </location>
</feature>
<dbReference type="InterPro" id="IPR000073">
    <property type="entry name" value="AB_hydrolase_1"/>
</dbReference>
<feature type="region of interest" description="Disordered" evidence="1">
    <location>
        <begin position="1"/>
        <end position="50"/>
    </location>
</feature>
<dbReference type="InterPro" id="IPR029058">
    <property type="entry name" value="AB_hydrolase_fold"/>
</dbReference>
<evidence type="ECO:0000259" key="2">
    <source>
        <dbReference type="Pfam" id="PF12697"/>
    </source>
</evidence>
<dbReference type="SUPFAM" id="SSF53474">
    <property type="entry name" value="alpha/beta-Hydrolases"/>
    <property type="match status" value="1"/>
</dbReference>
<dbReference type="PANTHER" id="PTHR37017:SF11">
    <property type="entry name" value="ESTERASE_LIPASE_THIOESTERASE DOMAIN-CONTAINING PROTEIN"/>
    <property type="match status" value="1"/>
</dbReference>
<feature type="non-terminal residue" evidence="3">
    <location>
        <position position="1"/>
    </location>
</feature>
<name>A0AAN6F5A6_9PEZI</name>
<comment type="caution">
    <text evidence="3">The sequence shown here is derived from an EMBL/GenBank/DDBJ whole genome shotgun (WGS) entry which is preliminary data.</text>
</comment>
<feature type="non-terminal residue" evidence="3">
    <location>
        <position position="250"/>
    </location>
</feature>
<dbReference type="AlphaFoldDB" id="A0AAN6F5A6"/>
<evidence type="ECO:0000313" key="3">
    <source>
        <dbReference type="EMBL" id="KAK0299670.1"/>
    </source>
</evidence>
<feature type="compositionally biased region" description="Polar residues" evidence="1">
    <location>
        <begin position="26"/>
        <end position="42"/>
    </location>
</feature>
<reference evidence="3" key="1">
    <citation type="submission" date="2021-12" db="EMBL/GenBank/DDBJ databases">
        <title>Black yeast isolated from Biological Soil Crust.</title>
        <authorList>
            <person name="Kurbessoian T."/>
        </authorList>
    </citation>
    <scope>NUCLEOTIDE SEQUENCE</scope>
    <source>
        <strain evidence="3">CCFEE 5208</strain>
    </source>
</reference>
<organism evidence="3 4">
    <name type="scientific">Friedmanniomyces endolithicus</name>
    <dbReference type="NCBI Taxonomy" id="329885"/>
    <lineage>
        <taxon>Eukaryota</taxon>
        <taxon>Fungi</taxon>
        <taxon>Dikarya</taxon>
        <taxon>Ascomycota</taxon>
        <taxon>Pezizomycotina</taxon>
        <taxon>Dothideomycetes</taxon>
        <taxon>Dothideomycetidae</taxon>
        <taxon>Mycosphaerellales</taxon>
        <taxon>Teratosphaeriaceae</taxon>
        <taxon>Friedmanniomyces</taxon>
    </lineage>
</organism>
<evidence type="ECO:0000313" key="4">
    <source>
        <dbReference type="Proteomes" id="UP001168146"/>
    </source>
</evidence>
<accession>A0AAN6F5A6</accession>
<protein>
    <recommendedName>
        <fullName evidence="2">AB hydrolase-1 domain-containing protein</fullName>
    </recommendedName>
</protein>
<dbReference type="Gene3D" id="3.40.50.1820">
    <property type="entry name" value="alpha/beta hydrolase"/>
    <property type="match status" value="1"/>
</dbReference>
<dbReference type="EMBL" id="JASUXU010000613">
    <property type="protein sequence ID" value="KAK0299670.1"/>
    <property type="molecule type" value="Genomic_DNA"/>
</dbReference>
<dbReference type="PANTHER" id="PTHR37017">
    <property type="entry name" value="AB HYDROLASE-1 DOMAIN-CONTAINING PROTEIN-RELATED"/>
    <property type="match status" value="1"/>
</dbReference>
<gene>
    <name evidence="3" type="ORF">LTR82_018341</name>
</gene>
<sequence>SSRSNQTVNNEPNEDQTAVEDPPRNAQAQTMDGTERTTTPANQHRDALQRIEDRPTIIIVPGAWHFGTKHYNALTERLEVAGYKVIPLDMPSVCDDPPLTGWKDDIAHIAQTIEQAADRGEDVLLVMHSRGGHCGSDAAQGFGKTDREKAGKKGGIVRLVFLSAFAAPEGISIFFATNGVPPWVDVKHSVCTPMRVEEIFYNDCTPEQIEAASRDITPMSTLCLLLPVTYAAWKHIPSTYLVCGKDNAIP</sequence>
<dbReference type="InterPro" id="IPR052897">
    <property type="entry name" value="Sec-Metab_Biosynth_Hydrolase"/>
</dbReference>
<dbReference type="Pfam" id="PF12697">
    <property type="entry name" value="Abhydrolase_6"/>
    <property type="match status" value="1"/>
</dbReference>
<feature type="compositionally biased region" description="Polar residues" evidence="1">
    <location>
        <begin position="1"/>
        <end position="11"/>
    </location>
</feature>
<dbReference type="Proteomes" id="UP001168146">
    <property type="component" value="Unassembled WGS sequence"/>
</dbReference>
<evidence type="ECO:0000256" key="1">
    <source>
        <dbReference type="SAM" id="MobiDB-lite"/>
    </source>
</evidence>
<proteinExistence type="predicted"/>